<comment type="caution">
    <text evidence="2">The sequence shown here is derived from an EMBL/GenBank/DDBJ whole genome shotgun (WGS) entry which is preliminary data.</text>
</comment>
<gene>
    <name evidence="2" type="ORF">DP939_12245</name>
</gene>
<dbReference type="AlphaFoldDB" id="A0A366M262"/>
<feature type="transmembrane region" description="Helical" evidence="1">
    <location>
        <begin position="176"/>
        <end position="197"/>
    </location>
</feature>
<protein>
    <submittedName>
        <fullName evidence="2">Uncharacterized protein</fullName>
    </submittedName>
</protein>
<feature type="transmembrane region" description="Helical" evidence="1">
    <location>
        <begin position="281"/>
        <end position="303"/>
    </location>
</feature>
<sequence>MERIEFVKIGAVLVLLAGALAVALTAGARGGPAQAVTAPAVPLELGAAQILGALAFAGAGGAQNLVQSNWIRDKGLGMGARMPKLVSPVTGRPEAAPATGYRFPPDEPNLARWRGWWRVANTEQLVSFVLITVVTITVMSMLAHATVFGREVANDVTFLHVEGEVLNRRTGWFGTFFWIIGAYSLFAAALGILDYMGRLVSDSLKVTYLAASTRWSESALYVAVVWALIAIGGVVLLAGFDQPLALLIVSAVVGGFMMFLYSGLLVILNRRALPREIGLRGYRLVVMGLIFLFFAFFAALTIIDRIRGL</sequence>
<organism evidence="2 3">
    <name type="scientific">Spongiactinospora rosea</name>
    <dbReference type="NCBI Taxonomy" id="2248750"/>
    <lineage>
        <taxon>Bacteria</taxon>
        <taxon>Bacillati</taxon>
        <taxon>Actinomycetota</taxon>
        <taxon>Actinomycetes</taxon>
        <taxon>Streptosporangiales</taxon>
        <taxon>Streptosporangiaceae</taxon>
        <taxon>Spongiactinospora</taxon>
    </lineage>
</organism>
<feature type="transmembrane region" description="Helical" evidence="1">
    <location>
        <begin position="45"/>
        <end position="66"/>
    </location>
</feature>
<keyword evidence="1" id="KW-0812">Transmembrane</keyword>
<dbReference type="NCBIfam" id="NF037982">
    <property type="entry name" value="Nramp_1"/>
    <property type="match status" value="1"/>
</dbReference>
<evidence type="ECO:0000313" key="3">
    <source>
        <dbReference type="Proteomes" id="UP000253303"/>
    </source>
</evidence>
<dbReference type="EMBL" id="QMEY01000004">
    <property type="protein sequence ID" value="RBQ19522.1"/>
    <property type="molecule type" value="Genomic_DNA"/>
</dbReference>
<keyword evidence="3" id="KW-1185">Reference proteome</keyword>
<feature type="transmembrane region" description="Helical" evidence="1">
    <location>
        <begin position="125"/>
        <end position="148"/>
    </location>
</feature>
<dbReference type="Proteomes" id="UP000253303">
    <property type="component" value="Unassembled WGS sequence"/>
</dbReference>
<keyword evidence="1" id="KW-0472">Membrane</keyword>
<feature type="transmembrane region" description="Helical" evidence="1">
    <location>
        <begin position="218"/>
        <end position="238"/>
    </location>
</feature>
<name>A0A366M262_9ACTN</name>
<accession>A0A366M262</accession>
<reference evidence="2 3" key="1">
    <citation type="submission" date="2018-06" db="EMBL/GenBank/DDBJ databases">
        <title>Sphaerisporangium craniellae sp. nov., isolated from a marine sponge in the South China Sea.</title>
        <authorList>
            <person name="Li L."/>
        </authorList>
    </citation>
    <scope>NUCLEOTIDE SEQUENCE [LARGE SCALE GENOMIC DNA]</scope>
    <source>
        <strain evidence="2 3">LHW63015</strain>
    </source>
</reference>
<evidence type="ECO:0000313" key="2">
    <source>
        <dbReference type="EMBL" id="RBQ19522.1"/>
    </source>
</evidence>
<dbReference type="OrthoDB" id="3496044at2"/>
<evidence type="ECO:0000256" key="1">
    <source>
        <dbReference type="SAM" id="Phobius"/>
    </source>
</evidence>
<proteinExistence type="predicted"/>
<feature type="transmembrane region" description="Helical" evidence="1">
    <location>
        <begin position="244"/>
        <end position="269"/>
    </location>
</feature>
<keyword evidence="1" id="KW-1133">Transmembrane helix</keyword>